<gene>
    <name evidence="1" type="ORF">POREN0001_1950</name>
</gene>
<accession>C3JCT0</accession>
<dbReference type="STRING" id="553175.POREN0001_1950"/>
<dbReference type="InterPro" id="IPR003772">
    <property type="entry name" value="YceD"/>
</dbReference>
<comment type="caution">
    <text evidence="1">The sequence shown here is derived from an EMBL/GenBank/DDBJ whole genome shotgun (WGS) entry which is preliminary data.</text>
</comment>
<dbReference type="GeneID" id="93366274"/>
<organism evidence="1 2">
    <name type="scientific">Porphyromonas endodontalis (strain ATCC 35406 / DSM 24491 / JCM 8526 / CCUG 16442 / BCRC 14492 / NCTC 13058 / HG 370)</name>
    <name type="common">Bacteroides endodontalis</name>
    <dbReference type="NCBI Taxonomy" id="553175"/>
    <lineage>
        <taxon>Bacteria</taxon>
        <taxon>Pseudomonadati</taxon>
        <taxon>Bacteroidota</taxon>
        <taxon>Bacteroidia</taxon>
        <taxon>Bacteroidales</taxon>
        <taxon>Porphyromonadaceae</taxon>
        <taxon>Porphyromonas</taxon>
    </lineage>
</organism>
<dbReference type="Pfam" id="PF02620">
    <property type="entry name" value="YceD"/>
    <property type="match status" value="1"/>
</dbReference>
<protein>
    <submittedName>
        <fullName evidence="1">Putative ACR, COG1399</fullName>
    </submittedName>
</protein>
<proteinExistence type="predicted"/>
<dbReference type="Proteomes" id="UP000004295">
    <property type="component" value="Unassembled WGS sequence"/>
</dbReference>
<dbReference type="eggNOG" id="COG1399">
    <property type="taxonomic scope" value="Bacteria"/>
</dbReference>
<reference evidence="1 2" key="1">
    <citation type="submission" date="2009-04" db="EMBL/GenBank/DDBJ databases">
        <authorList>
            <person name="Sebastian Y."/>
            <person name="Madupu R."/>
            <person name="Durkin A.S."/>
            <person name="Torralba M."/>
            <person name="Methe B."/>
            <person name="Sutton G.G."/>
            <person name="Strausberg R.L."/>
            <person name="Nelson K.E."/>
        </authorList>
    </citation>
    <scope>NUCLEOTIDE SEQUENCE [LARGE SCALE GENOMIC DNA]</scope>
    <source>
        <strain evidence="2">ATCC 35406 / BCRC 14492 / JCM 8526 / NCTC 13058 / HG 370</strain>
    </source>
</reference>
<dbReference type="AlphaFoldDB" id="C3JCT0"/>
<keyword evidence="2" id="KW-1185">Reference proteome</keyword>
<evidence type="ECO:0000313" key="1">
    <source>
        <dbReference type="EMBL" id="EEN82020.1"/>
    </source>
</evidence>
<evidence type="ECO:0000313" key="2">
    <source>
        <dbReference type="Proteomes" id="UP000004295"/>
    </source>
</evidence>
<dbReference type="EMBL" id="ACNN01000035">
    <property type="protein sequence ID" value="EEN82020.1"/>
    <property type="molecule type" value="Genomic_DNA"/>
</dbReference>
<dbReference type="RefSeq" id="WP_004335125.1">
    <property type="nucleotide sequence ID" value="NZ_ACNN01000035.1"/>
</dbReference>
<sequence>MVEARYILSLRGLPDGEFDIVYTLDDSFLAAIEGFDIFGGDVKVTLEGTRSGDNFEIDFVLEGTVRTLCDRCNAPLDAEIEAVFPMSFALGAETKEVSDSDFMVSRNEPEMGLDEILWQLVVLAMPMRKVHEEGACSEEVESFFLHQQQNAKDPRWADLEQIQFDK</sequence>
<name>C3JCT0_POREA</name>